<dbReference type="GO" id="GO:0008028">
    <property type="term" value="F:monocarboxylic acid transmembrane transporter activity"/>
    <property type="evidence" value="ECO:0007669"/>
    <property type="project" value="TreeGrafter"/>
</dbReference>
<feature type="domain" description="Major facilitator superfamily (MFS) profile" evidence="3">
    <location>
        <begin position="365"/>
        <end position="549"/>
    </location>
</feature>
<dbReference type="KEGG" id="cvn:111135595"/>
<dbReference type="PANTHER" id="PTHR11360:SF284">
    <property type="entry name" value="EG:103B4.3 PROTEIN-RELATED"/>
    <property type="match status" value="1"/>
</dbReference>
<keyword evidence="2" id="KW-0812">Transmembrane</keyword>
<feature type="transmembrane region" description="Helical" evidence="2">
    <location>
        <begin position="112"/>
        <end position="136"/>
    </location>
</feature>
<feature type="transmembrane region" description="Helical" evidence="2">
    <location>
        <begin position="168"/>
        <end position="189"/>
    </location>
</feature>
<dbReference type="PANTHER" id="PTHR11360">
    <property type="entry name" value="MONOCARBOXYLATE TRANSPORTER"/>
    <property type="match status" value="1"/>
</dbReference>
<comment type="subcellular location">
    <subcellularLocation>
        <location evidence="1">Membrane</location>
        <topology evidence="1">Multi-pass membrane protein</topology>
    </subcellularLocation>
</comment>
<feature type="transmembrane region" description="Helical" evidence="2">
    <location>
        <begin position="143"/>
        <end position="162"/>
    </location>
</feature>
<evidence type="ECO:0000313" key="4">
    <source>
        <dbReference type="Proteomes" id="UP000694844"/>
    </source>
</evidence>
<dbReference type="GeneID" id="111135595"/>
<dbReference type="InterPro" id="IPR011701">
    <property type="entry name" value="MFS"/>
</dbReference>
<feature type="transmembrane region" description="Helical" evidence="2">
    <location>
        <begin position="403"/>
        <end position="424"/>
    </location>
</feature>
<feature type="transmembrane region" description="Helical" evidence="2">
    <location>
        <begin position="370"/>
        <end position="391"/>
    </location>
</feature>
<gene>
    <name evidence="5" type="primary">LOC111135595</name>
</gene>
<evidence type="ECO:0000256" key="1">
    <source>
        <dbReference type="ARBA" id="ARBA00004141"/>
    </source>
</evidence>
<evidence type="ECO:0000256" key="2">
    <source>
        <dbReference type="SAM" id="Phobius"/>
    </source>
</evidence>
<evidence type="ECO:0000259" key="3">
    <source>
        <dbReference type="PROSITE" id="PS50850"/>
    </source>
</evidence>
<dbReference type="OrthoDB" id="6141566at2759"/>
<dbReference type="Gene3D" id="1.20.1250.20">
    <property type="entry name" value="MFS general substrate transporter like domains"/>
    <property type="match status" value="2"/>
</dbReference>
<reference evidence="5" key="1">
    <citation type="submission" date="2025-08" db="UniProtKB">
        <authorList>
            <consortium name="RefSeq"/>
        </authorList>
    </citation>
    <scope>IDENTIFICATION</scope>
    <source>
        <tissue evidence="5">Whole sample</tissue>
    </source>
</reference>
<keyword evidence="2" id="KW-0472">Membrane</keyword>
<dbReference type="GO" id="GO:0016020">
    <property type="term" value="C:membrane"/>
    <property type="evidence" value="ECO:0007669"/>
    <property type="project" value="UniProtKB-SubCell"/>
</dbReference>
<evidence type="ECO:0000313" key="5">
    <source>
        <dbReference type="RefSeq" id="XP_022341517.1"/>
    </source>
</evidence>
<feature type="transmembrane region" description="Helical" evidence="2">
    <location>
        <begin position="73"/>
        <end position="92"/>
    </location>
</feature>
<feature type="transmembrane region" description="Helical" evidence="2">
    <location>
        <begin position="201"/>
        <end position="221"/>
    </location>
</feature>
<feature type="transmembrane region" description="Helical" evidence="2">
    <location>
        <begin position="233"/>
        <end position="251"/>
    </location>
</feature>
<dbReference type="InterPro" id="IPR036259">
    <property type="entry name" value="MFS_trans_sf"/>
</dbReference>
<name>A0A8B8ENM8_CRAVI</name>
<protein>
    <submittedName>
        <fullName evidence="5">Monocarboxylate transporter 13-like isoform X1</fullName>
    </submittedName>
</protein>
<dbReference type="CDD" id="cd17352">
    <property type="entry name" value="MFS_MCT_SLC16"/>
    <property type="match status" value="1"/>
</dbReference>
<feature type="transmembrane region" description="Helical" evidence="2">
    <location>
        <begin position="462"/>
        <end position="485"/>
    </location>
</feature>
<accession>A0A8B8ENM8</accession>
<organism evidence="4 5">
    <name type="scientific">Crassostrea virginica</name>
    <name type="common">Eastern oyster</name>
    <dbReference type="NCBI Taxonomy" id="6565"/>
    <lineage>
        <taxon>Eukaryota</taxon>
        <taxon>Metazoa</taxon>
        <taxon>Spiralia</taxon>
        <taxon>Lophotrochozoa</taxon>
        <taxon>Mollusca</taxon>
        <taxon>Bivalvia</taxon>
        <taxon>Autobranchia</taxon>
        <taxon>Pteriomorphia</taxon>
        <taxon>Ostreida</taxon>
        <taxon>Ostreoidea</taxon>
        <taxon>Ostreidae</taxon>
        <taxon>Crassostrea</taxon>
    </lineage>
</organism>
<proteinExistence type="predicted"/>
<dbReference type="Proteomes" id="UP000694844">
    <property type="component" value="Chromosome 5"/>
</dbReference>
<keyword evidence="2" id="KW-1133">Transmembrane helix</keyword>
<dbReference type="InterPro" id="IPR050327">
    <property type="entry name" value="Proton-linked_MCT"/>
</dbReference>
<dbReference type="InterPro" id="IPR020846">
    <property type="entry name" value="MFS_dom"/>
</dbReference>
<keyword evidence="4" id="KW-1185">Reference proteome</keyword>
<sequence>MTVKEGNFCKGKCRSALTSSTFKMTKYADTRLGNGVHTKNGQTRVTDSGGARDTDLAQLYKTQTNHHPIDKGYAWVVLAACMFSVFIMTGTFKSFGVLYVELLSIFHSSATMASIVQGLLIFTNSIVSIFVLLFGLRFTTSRCLVIIGGILFFAGFLTSSFAESVEFLFFSYSFLIGAGWAFSFSPIVVTLGTYFEEKRGLANGLLMASGSLGGLIMAPALRYLLDIYSVKGALLIMSAVACHIALCGLLLRPPSFYDKIRKKSPQWKTCSPLVEQGPFKNTMDSNLLDRLYSSDPNIILEHSHLQRIDMPRKSLSTEMVNKYTRTSEMLYLCTSISALDLKFNKSETLVPDSNIRKERILNTSIFRNKAFLRLLFAYSIGSVGTALPQGYIPAFAMEHGIEVSGAAWLLTINNFSDLLGRFFVGYISDKKITKRIYLIAISMAISGTIQCLSPFYKSYWSFVLFTVFYGFFSNFISTLYSPVLLDILGLNDFRSALSVMYTGYGIISGLAAPFIGDLRDTTGTYTTCFYLFGATHLISSGVLLSECLS</sequence>
<dbReference type="AlphaFoldDB" id="A0A8B8ENM8"/>
<dbReference type="Pfam" id="PF07690">
    <property type="entry name" value="MFS_1"/>
    <property type="match status" value="1"/>
</dbReference>
<feature type="transmembrane region" description="Helical" evidence="2">
    <location>
        <begin position="497"/>
        <end position="516"/>
    </location>
</feature>
<dbReference type="RefSeq" id="XP_022341517.1">
    <property type="nucleotide sequence ID" value="XM_022485809.1"/>
</dbReference>
<feature type="transmembrane region" description="Helical" evidence="2">
    <location>
        <begin position="436"/>
        <end position="456"/>
    </location>
</feature>
<dbReference type="SUPFAM" id="SSF103473">
    <property type="entry name" value="MFS general substrate transporter"/>
    <property type="match status" value="1"/>
</dbReference>
<feature type="transmembrane region" description="Helical" evidence="2">
    <location>
        <begin position="522"/>
        <end position="544"/>
    </location>
</feature>
<dbReference type="PROSITE" id="PS50850">
    <property type="entry name" value="MFS"/>
    <property type="match status" value="1"/>
</dbReference>